<dbReference type="PANTHER" id="PTHR24220">
    <property type="entry name" value="IMPORT ATP-BINDING PROTEIN"/>
    <property type="match status" value="1"/>
</dbReference>
<dbReference type="Proteomes" id="UP000294927">
    <property type="component" value="Unassembled WGS sequence"/>
</dbReference>
<dbReference type="Pfam" id="PF00005">
    <property type="entry name" value="ABC_tran"/>
    <property type="match status" value="1"/>
</dbReference>
<dbReference type="InterPro" id="IPR003439">
    <property type="entry name" value="ABC_transporter-like_ATP-bd"/>
</dbReference>
<feature type="domain" description="AAA+ ATPase" evidence="3">
    <location>
        <begin position="26"/>
        <end position="198"/>
    </location>
</feature>
<dbReference type="InterPro" id="IPR027417">
    <property type="entry name" value="P-loop_NTPase"/>
</dbReference>
<dbReference type="Gene3D" id="3.40.50.300">
    <property type="entry name" value="P-loop containing nucleotide triphosphate hydrolases"/>
    <property type="match status" value="1"/>
</dbReference>
<evidence type="ECO:0000313" key="4">
    <source>
        <dbReference type="EMBL" id="TDV46292.1"/>
    </source>
</evidence>
<evidence type="ECO:0000259" key="3">
    <source>
        <dbReference type="SMART" id="SM00382"/>
    </source>
</evidence>
<organism evidence="4 5">
    <name type="scientific">Actinophytocola oryzae</name>
    <dbReference type="NCBI Taxonomy" id="502181"/>
    <lineage>
        <taxon>Bacteria</taxon>
        <taxon>Bacillati</taxon>
        <taxon>Actinomycetota</taxon>
        <taxon>Actinomycetes</taxon>
        <taxon>Pseudonocardiales</taxon>
        <taxon>Pseudonocardiaceae</taxon>
    </lineage>
</organism>
<evidence type="ECO:0000313" key="5">
    <source>
        <dbReference type="Proteomes" id="UP000294927"/>
    </source>
</evidence>
<dbReference type="EMBL" id="SOCP01000011">
    <property type="protein sequence ID" value="TDV46292.1"/>
    <property type="molecule type" value="Genomic_DNA"/>
</dbReference>
<name>A0A4R7VB88_9PSEU</name>
<dbReference type="SMART" id="SM00382">
    <property type="entry name" value="AAA"/>
    <property type="match status" value="1"/>
</dbReference>
<proteinExistence type="predicted"/>
<dbReference type="InterPro" id="IPR003593">
    <property type="entry name" value="AAA+_ATPase"/>
</dbReference>
<dbReference type="GO" id="GO:0005886">
    <property type="term" value="C:plasma membrane"/>
    <property type="evidence" value="ECO:0007669"/>
    <property type="project" value="TreeGrafter"/>
</dbReference>
<dbReference type="GO" id="GO:0022857">
    <property type="term" value="F:transmembrane transporter activity"/>
    <property type="evidence" value="ECO:0007669"/>
    <property type="project" value="TreeGrafter"/>
</dbReference>
<keyword evidence="2" id="KW-0067">ATP-binding</keyword>
<dbReference type="InterPro" id="IPR015854">
    <property type="entry name" value="ABC_transpr_LolD-like"/>
</dbReference>
<dbReference type="RefSeq" id="WP_166664293.1">
    <property type="nucleotide sequence ID" value="NZ_SOCP01000011.1"/>
</dbReference>
<accession>A0A4R7VB88</accession>
<sequence>MIEATGLGLRTRRGWVYRDVDLTLPPGSVAAVAGPAGSGRTMLLLTLAGRARPTAGELRVGDATSRSALRREVTVARATGAVELDPDLTVGDHRREAGLLHRGADPGWAEELVGVDLDGTTVVGDLAQDDATLFALALAISARPAAVVLDDVDTRTTQEQQRRVWAALAAVADAGITVVSSTTDAGLADGVLVCDLGRDLSGAV</sequence>
<dbReference type="GO" id="GO:0005524">
    <property type="term" value="F:ATP binding"/>
    <property type="evidence" value="ECO:0007669"/>
    <property type="project" value="UniProtKB-KW"/>
</dbReference>
<keyword evidence="1" id="KW-0547">Nucleotide-binding</keyword>
<dbReference type="SUPFAM" id="SSF52540">
    <property type="entry name" value="P-loop containing nucleoside triphosphate hydrolases"/>
    <property type="match status" value="1"/>
</dbReference>
<keyword evidence="5" id="KW-1185">Reference proteome</keyword>
<gene>
    <name evidence="4" type="ORF">CLV71_111251</name>
</gene>
<dbReference type="AlphaFoldDB" id="A0A4R7VB88"/>
<dbReference type="GO" id="GO:0016887">
    <property type="term" value="F:ATP hydrolysis activity"/>
    <property type="evidence" value="ECO:0007669"/>
    <property type="project" value="InterPro"/>
</dbReference>
<evidence type="ECO:0000256" key="1">
    <source>
        <dbReference type="ARBA" id="ARBA00022741"/>
    </source>
</evidence>
<evidence type="ECO:0000256" key="2">
    <source>
        <dbReference type="ARBA" id="ARBA00022840"/>
    </source>
</evidence>
<protein>
    <submittedName>
        <fullName evidence="4">ABC transporter family protein</fullName>
    </submittedName>
</protein>
<comment type="caution">
    <text evidence="4">The sequence shown here is derived from an EMBL/GenBank/DDBJ whole genome shotgun (WGS) entry which is preliminary data.</text>
</comment>
<reference evidence="4 5" key="1">
    <citation type="submission" date="2019-03" db="EMBL/GenBank/DDBJ databases">
        <title>Genomic Encyclopedia of Archaeal and Bacterial Type Strains, Phase II (KMG-II): from individual species to whole genera.</title>
        <authorList>
            <person name="Goeker M."/>
        </authorList>
    </citation>
    <scope>NUCLEOTIDE SEQUENCE [LARGE SCALE GENOMIC DNA]</scope>
    <source>
        <strain evidence="4 5">DSM 45499</strain>
    </source>
</reference>